<dbReference type="EMBL" id="WLXI01000049">
    <property type="protein sequence ID" value="MTD02060.1"/>
    <property type="molecule type" value="Genomic_DNA"/>
</dbReference>
<dbReference type="Proteomes" id="UP000483839">
    <property type="component" value="Unassembled WGS sequence"/>
</dbReference>
<protein>
    <submittedName>
        <fullName evidence="1">Transporter</fullName>
    </submittedName>
</protein>
<sequence length="167" mass="19663">MKRYLLALFSFMIILLLLNSVAYRMNTREGQFEIEKSISLLQEPVDVTMNHLSHKKPGIYYFGYQKCPWCEEFLPILDEVLKENNQKSIVVNTKTTSFTKKHKRALKQFYETYENGEVSVPYLVIINSKGNVYTHVGTLSEHNAHKEKLTNSQRNKLKSVLRRKLRY</sequence>
<accession>A0A6L6GA82</accession>
<dbReference type="RefSeq" id="WP_052716610.1">
    <property type="nucleotide sequence ID" value="NZ_JADFAY010000007.1"/>
</dbReference>
<evidence type="ECO:0000313" key="1">
    <source>
        <dbReference type="EMBL" id="MTD02060.1"/>
    </source>
</evidence>
<dbReference type="InterPro" id="IPR046698">
    <property type="entry name" value="PedC-like"/>
</dbReference>
<dbReference type="Gene3D" id="3.40.30.10">
    <property type="entry name" value="Glutaredoxin"/>
    <property type="match status" value="1"/>
</dbReference>
<gene>
    <name evidence="1" type="ORF">GKS16_07230</name>
</gene>
<reference evidence="1 2" key="1">
    <citation type="submission" date="2019-11" db="EMBL/GenBank/DDBJ databases">
        <title>Streptococcus uberis isolated from clinical mastitis cases on a southeastern Queensland dairy.</title>
        <authorList>
            <person name="Workentine M.L."/>
            <person name="Price R."/>
            <person name="Olchowy T."/>
        </authorList>
    </citation>
    <scope>NUCLEOTIDE SEQUENCE [LARGE SCALE GENOMIC DNA]</scope>
    <source>
        <strain evidence="1 2">OLC4459-A17</strain>
    </source>
</reference>
<dbReference type="SUPFAM" id="SSF52833">
    <property type="entry name" value="Thioredoxin-like"/>
    <property type="match status" value="1"/>
</dbReference>
<organism evidence="1 2">
    <name type="scientific">Streptococcus uberis</name>
    <dbReference type="NCBI Taxonomy" id="1349"/>
    <lineage>
        <taxon>Bacteria</taxon>
        <taxon>Bacillati</taxon>
        <taxon>Bacillota</taxon>
        <taxon>Bacilli</taxon>
        <taxon>Lactobacillales</taxon>
        <taxon>Streptococcaceae</taxon>
        <taxon>Streptococcus</taxon>
    </lineage>
</organism>
<dbReference type="Pfam" id="PF20207">
    <property type="entry name" value="DUF6568"/>
    <property type="match status" value="1"/>
</dbReference>
<comment type="caution">
    <text evidence="1">The sequence shown here is derived from an EMBL/GenBank/DDBJ whole genome shotgun (WGS) entry which is preliminary data.</text>
</comment>
<proteinExistence type="predicted"/>
<name>A0A6L6GA82_STRUB</name>
<evidence type="ECO:0000313" key="2">
    <source>
        <dbReference type="Proteomes" id="UP000483839"/>
    </source>
</evidence>
<dbReference type="InterPro" id="IPR036249">
    <property type="entry name" value="Thioredoxin-like_sf"/>
</dbReference>
<dbReference type="AlphaFoldDB" id="A0A6L6GA82"/>